<dbReference type="RefSeq" id="WP_146931872.1">
    <property type="nucleotide sequence ID" value="NZ_CBCSHZ010000005.1"/>
</dbReference>
<evidence type="ECO:0000256" key="1">
    <source>
        <dbReference type="ARBA" id="ARBA00022679"/>
    </source>
</evidence>
<dbReference type="OrthoDB" id="1404523at2"/>
<dbReference type="Gene3D" id="3.40.47.10">
    <property type="match status" value="1"/>
</dbReference>
<protein>
    <submittedName>
        <fullName evidence="3">3-oxoacyl-ACP synthase</fullName>
    </submittedName>
</protein>
<comment type="caution">
    <text evidence="3">The sequence shown here is derived from an EMBL/GenBank/DDBJ whole genome shotgun (WGS) entry which is preliminary data.</text>
</comment>
<evidence type="ECO:0000313" key="3">
    <source>
        <dbReference type="EMBL" id="TXD94180.1"/>
    </source>
</evidence>
<dbReference type="InterPro" id="IPR000794">
    <property type="entry name" value="Beta-ketoacyl_synthase"/>
</dbReference>
<sequence length="354" mass="39172">MSRTVYIIGIGAISAQTEESIFLEKPIIYNSNIFQAISPNFKEYIPAMALRRMSQVIKMGLTAGKMALQDANVELPDAIITGTGEGCKQDTEKFLESMLSQQEELLTPTSFIQSTHNTVGGQIALNLKCSGYNVTYSQESASLESALIDSVLLLNEKPSLNSVLVGGVDEVSNRITSFGYLNGFLKEEEIENLSLFSKKSEGTITSEGAFFFNLTTENIKDSYAQLKGVTNFKAESSIEISEKITEFLLKNSLRSQDLDIVFLGKNGDLEQDKVYDELQNTIFSETCQLAYKHLSGDFKTVTGFAIWLSCLIFKKQQIPAILKLNAIYGANPKNILLYNLSSNTNHSLILLQKP</sequence>
<name>A0A5C6ZW47_9FLAO</name>
<dbReference type="AlphaFoldDB" id="A0A5C6ZW47"/>
<dbReference type="GO" id="GO:0004315">
    <property type="term" value="F:3-oxoacyl-[acyl-carrier-protein] synthase activity"/>
    <property type="evidence" value="ECO:0007669"/>
    <property type="project" value="TreeGrafter"/>
</dbReference>
<proteinExistence type="predicted"/>
<dbReference type="PANTHER" id="PTHR11712">
    <property type="entry name" value="POLYKETIDE SYNTHASE-RELATED"/>
    <property type="match status" value="1"/>
</dbReference>
<gene>
    <name evidence="3" type="ORF">ES724_07905</name>
</gene>
<dbReference type="Proteomes" id="UP000321367">
    <property type="component" value="Unassembled WGS sequence"/>
</dbReference>
<organism evidence="3 4">
    <name type="scientific">Gillisia hiemivivida</name>
    <dbReference type="NCBI Taxonomy" id="291190"/>
    <lineage>
        <taxon>Bacteria</taxon>
        <taxon>Pseudomonadati</taxon>
        <taxon>Bacteroidota</taxon>
        <taxon>Flavobacteriia</taxon>
        <taxon>Flavobacteriales</taxon>
        <taxon>Flavobacteriaceae</taxon>
        <taxon>Gillisia</taxon>
    </lineage>
</organism>
<dbReference type="SUPFAM" id="SSF53901">
    <property type="entry name" value="Thiolase-like"/>
    <property type="match status" value="1"/>
</dbReference>
<dbReference type="PANTHER" id="PTHR11712:SF336">
    <property type="entry name" value="3-OXOACYL-[ACYL-CARRIER-PROTEIN] SYNTHASE, MITOCHONDRIAL"/>
    <property type="match status" value="1"/>
</dbReference>
<keyword evidence="1" id="KW-0808">Transferase</keyword>
<dbReference type="Pfam" id="PF13723">
    <property type="entry name" value="Ketoacyl-synt_2"/>
    <property type="match status" value="1"/>
</dbReference>
<dbReference type="InterPro" id="IPR016039">
    <property type="entry name" value="Thiolase-like"/>
</dbReference>
<evidence type="ECO:0000259" key="2">
    <source>
        <dbReference type="Pfam" id="PF13723"/>
    </source>
</evidence>
<evidence type="ECO:0000313" key="4">
    <source>
        <dbReference type="Proteomes" id="UP000321367"/>
    </source>
</evidence>
<dbReference type="EMBL" id="VORY01000006">
    <property type="protein sequence ID" value="TXD94180.1"/>
    <property type="molecule type" value="Genomic_DNA"/>
</dbReference>
<accession>A0A5C6ZW47</accession>
<dbReference type="InterPro" id="IPR014030">
    <property type="entry name" value="Ketoacyl_synth_N"/>
</dbReference>
<feature type="domain" description="Beta-ketoacyl synthase-like N-terminal" evidence="2">
    <location>
        <begin position="43"/>
        <end position="169"/>
    </location>
</feature>
<dbReference type="GO" id="GO:0006633">
    <property type="term" value="P:fatty acid biosynthetic process"/>
    <property type="evidence" value="ECO:0007669"/>
    <property type="project" value="TreeGrafter"/>
</dbReference>
<reference evidence="3 4" key="1">
    <citation type="submission" date="2019-08" db="EMBL/GenBank/DDBJ databases">
        <title>Genome sequence of Gillisia hiemivivida IC154 (type strain).</title>
        <authorList>
            <person name="Bowman J.P."/>
        </authorList>
    </citation>
    <scope>NUCLEOTIDE SEQUENCE [LARGE SCALE GENOMIC DNA]</scope>
    <source>
        <strain evidence="3 4">IC154</strain>
    </source>
</reference>
<keyword evidence="4" id="KW-1185">Reference proteome</keyword>